<dbReference type="SUPFAM" id="SSF56235">
    <property type="entry name" value="N-terminal nucleophile aminohydrolases (Ntn hydrolases)"/>
    <property type="match status" value="1"/>
</dbReference>
<dbReference type="InterPro" id="IPR029055">
    <property type="entry name" value="Ntn_hydrolases_N"/>
</dbReference>
<keyword evidence="3 6" id="KW-0378">Hydrolase</keyword>
<dbReference type="EMBL" id="JAGINW010000001">
    <property type="protein sequence ID" value="MBP2321439.1"/>
    <property type="molecule type" value="Genomic_DNA"/>
</dbReference>
<evidence type="ECO:0000256" key="2">
    <source>
        <dbReference type="ARBA" id="ARBA00022729"/>
    </source>
</evidence>
<dbReference type="Pfam" id="PF01804">
    <property type="entry name" value="Penicil_amidase"/>
    <property type="match status" value="1"/>
</dbReference>
<dbReference type="InterPro" id="IPR043147">
    <property type="entry name" value="Penicillin_amidase_A-knob"/>
</dbReference>
<dbReference type="RefSeq" id="WP_209636307.1">
    <property type="nucleotide sequence ID" value="NZ_JAGINW010000001.1"/>
</dbReference>
<dbReference type="Proteomes" id="UP001519332">
    <property type="component" value="Unassembled WGS sequence"/>
</dbReference>
<dbReference type="InterPro" id="IPR043146">
    <property type="entry name" value="Penicillin_amidase_N_B-knob"/>
</dbReference>
<dbReference type="GO" id="GO:0016787">
    <property type="term" value="F:hydrolase activity"/>
    <property type="evidence" value="ECO:0007669"/>
    <property type="project" value="UniProtKB-KW"/>
</dbReference>
<keyword evidence="7" id="KW-1185">Reference proteome</keyword>
<dbReference type="Gene3D" id="1.10.439.10">
    <property type="entry name" value="Penicillin Amidohydrolase, domain 1"/>
    <property type="match status" value="1"/>
</dbReference>
<dbReference type="PANTHER" id="PTHR34218">
    <property type="entry name" value="PEPTIDASE S45 PENICILLIN AMIDASE"/>
    <property type="match status" value="1"/>
</dbReference>
<feature type="chain" id="PRO_5047015692" evidence="5">
    <location>
        <begin position="24"/>
        <end position="728"/>
    </location>
</feature>
<accession>A0ABS4TAT9</accession>
<dbReference type="InterPro" id="IPR023343">
    <property type="entry name" value="Penicillin_amidase_dom1"/>
</dbReference>
<gene>
    <name evidence="6" type="ORF">JOF56_001824</name>
</gene>
<evidence type="ECO:0000256" key="1">
    <source>
        <dbReference type="ARBA" id="ARBA00006586"/>
    </source>
</evidence>
<evidence type="ECO:0000313" key="6">
    <source>
        <dbReference type="EMBL" id="MBP2321439.1"/>
    </source>
</evidence>
<dbReference type="EC" id="3.5.1.97" evidence="6"/>
<keyword evidence="4" id="KW-0865">Zymogen</keyword>
<dbReference type="Gene3D" id="2.30.120.10">
    <property type="match status" value="1"/>
</dbReference>
<evidence type="ECO:0000256" key="5">
    <source>
        <dbReference type="SAM" id="SignalP"/>
    </source>
</evidence>
<evidence type="ECO:0000313" key="7">
    <source>
        <dbReference type="Proteomes" id="UP001519332"/>
    </source>
</evidence>
<proteinExistence type="inferred from homology"/>
<dbReference type="InterPro" id="IPR002692">
    <property type="entry name" value="S45"/>
</dbReference>
<dbReference type="PANTHER" id="PTHR34218:SF3">
    <property type="entry name" value="ACYL-HOMOSERINE LACTONE ACYLASE PVDQ"/>
    <property type="match status" value="1"/>
</dbReference>
<reference evidence="6 7" key="1">
    <citation type="submission" date="2021-03" db="EMBL/GenBank/DDBJ databases">
        <title>Sequencing the genomes of 1000 actinobacteria strains.</title>
        <authorList>
            <person name="Klenk H.-P."/>
        </authorList>
    </citation>
    <scope>NUCLEOTIDE SEQUENCE [LARGE SCALE GENOMIC DNA]</scope>
    <source>
        <strain evidence="6 7">DSM 46670</strain>
    </source>
</reference>
<name>A0ABS4TAT9_9PSEU</name>
<protein>
    <submittedName>
        <fullName evidence="6">Acyl-homoserine-lactone acylase</fullName>
        <ecNumber evidence="6">3.5.1.97</ecNumber>
    </submittedName>
</protein>
<keyword evidence="2 5" id="KW-0732">Signal</keyword>
<comment type="similarity">
    <text evidence="1">Belongs to the peptidase S45 family.</text>
</comment>
<evidence type="ECO:0000256" key="4">
    <source>
        <dbReference type="ARBA" id="ARBA00023145"/>
    </source>
</evidence>
<comment type="caution">
    <text evidence="6">The sequence shown here is derived from an EMBL/GenBank/DDBJ whole genome shotgun (WGS) entry which is preliminary data.</text>
</comment>
<sequence>MLTSIAVSLALVAGALPAAPATATIRFTEYDIPHIVAQDYRSLGYGQGYAAARANLCAIADGIITLRGERSRYFGPGPATTGLNRASDNLSNDLYYRGFSVAPLLNQVSPDVRQMVKGYAAGYNSYLAQRPPSNCPALLTPMTELDVYRRAHAWSTALVSGSSVDTIVNAAPGAVPQGSQPTADMSGPGSNAIALGRDATTSKRGIVVVNPHLPWGGDMGWDMVQLRIPGRLNVSGATFVGMPFVVAGMTENLSWSGTIADAVVPGTLFELKLTGPTTYLVDGKPEEMRRNDVTVEVKQPDGTLKPVTRTQFSTRYGPVITNFRGVAVPWTADKAFALADANANNMRFLNMLTELGKTQSTDDFVKAMHRTQGDPIFNLLAADSAGRTVYTGQTTVPNVPDSLAAECNTTLGQQTFQAMGLAVLDGSRAACRWRTDPDAVAPGILGPGNLPELRRDDYVSNSNQSYWLTNARQPMRKLPRIAGDFETARNVRTRDTLTEITEGLGRFDLKSTQDLMFSNRVYAAELALDETIAMCRRLDMGQACDVLARWDRKANVDSRGYLLFSRFWTRIGRSVDWKVPFSVNDPVRTPNTLNTDNPLVVKAFTDAVAEMNAANIPLDAPVGDHQYVEKDGKRIPIGGGRPETGTFNVIASDWANGYHGIGQGRSGTNSSGYVRVTAFNGTPCPDARAVLAYKQPELFSQKGWITERFCEKDILASPSLKVVHLRTG</sequence>
<dbReference type="Gene3D" id="1.10.1400.10">
    <property type="match status" value="1"/>
</dbReference>
<evidence type="ECO:0000256" key="3">
    <source>
        <dbReference type="ARBA" id="ARBA00022801"/>
    </source>
</evidence>
<feature type="signal peptide" evidence="5">
    <location>
        <begin position="1"/>
        <end position="23"/>
    </location>
</feature>
<dbReference type="Gene3D" id="3.60.20.10">
    <property type="entry name" value="Glutamine Phosphoribosylpyrophosphate, subunit 1, domain 1"/>
    <property type="match status" value="1"/>
</dbReference>
<organism evidence="6 7">
    <name type="scientific">Kibdelosporangium banguiense</name>
    <dbReference type="NCBI Taxonomy" id="1365924"/>
    <lineage>
        <taxon>Bacteria</taxon>
        <taxon>Bacillati</taxon>
        <taxon>Actinomycetota</taxon>
        <taxon>Actinomycetes</taxon>
        <taxon>Pseudonocardiales</taxon>
        <taxon>Pseudonocardiaceae</taxon>
        <taxon>Kibdelosporangium</taxon>
    </lineage>
</organism>